<keyword evidence="3" id="KW-1003">Cell membrane</keyword>
<keyword evidence="5 7" id="KW-1133">Transmembrane helix</keyword>
<dbReference type="InterPro" id="IPR037185">
    <property type="entry name" value="EmrE-like"/>
</dbReference>
<evidence type="ECO:0000313" key="9">
    <source>
        <dbReference type="EMBL" id="KAK9918413.1"/>
    </source>
</evidence>
<evidence type="ECO:0000256" key="5">
    <source>
        <dbReference type="ARBA" id="ARBA00022989"/>
    </source>
</evidence>
<organism evidence="9 10">
    <name type="scientific">Coccomyxa subellipsoidea</name>
    <dbReference type="NCBI Taxonomy" id="248742"/>
    <lineage>
        <taxon>Eukaryota</taxon>
        <taxon>Viridiplantae</taxon>
        <taxon>Chlorophyta</taxon>
        <taxon>core chlorophytes</taxon>
        <taxon>Trebouxiophyceae</taxon>
        <taxon>Trebouxiophyceae incertae sedis</taxon>
        <taxon>Coccomyxaceae</taxon>
        <taxon>Coccomyxa</taxon>
    </lineage>
</organism>
<keyword evidence="10" id="KW-1185">Reference proteome</keyword>
<keyword evidence="6 7" id="KW-0472">Membrane</keyword>
<dbReference type="EMBL" id="JALJOT010000001">
    <property type="protein sequence ID" value="KAK9918413.1"/>
    <property type="molecule type" value="Genomic_DNA"/>
</dbReference>
<evidence type="ECO:0000313" key="10">
    <source>
        <dbReference type="Proteomes" id="UP001491310"/>
    </source>
</evidence>
<gene>
    <name evidence="9" type="ORF">WJX75_003974</name>
</gene>
<dbReference type="InterPro" id="IPR000620">
    <property type="entry name" value="EamA_dom"/>
</dbReference>
<feature type="transmembrane region" description="Helical" evidence="7">
    <location>
        <begin position="155"/>
        <end position="175"/>
    </location>
</feature>
<feature type="domain" description="EamA" evidence="8">
    <location>
        <begin position="128"/>
        <end position="254"/>
    </location>
</feature>
<feature type="transmembrane region" description="Helical" evidence="7">
    <location>
        <begin position="390"/>
        <end position="410"/>
    </location>
</feature>
<comment type="caution">
    <text evidence="9">The sequence shown here is derived from an EMBL/GenBank/DDBJ whole genome shotgun (WGS) entry which is preliminary data.</text>
</comment>
<dbReference type="PANTHER" id="PTHR42920:SF26">
    <property type="entry name" value="OS03G0707200 PROTEIN"/>
    <property type="match status" value="1"/>
</dbReference>
<dbReference type="Proteomes" id="UP001491310">
    <property type="component" value="Unassembled WGS sequence"/>
</dbReference>
<feature type="transmembrane region" description="Helical" evidence="7">
    <location>
        <begin position="332"/>
        <end position="352"/>
    </location>
</feature>
<reference evidence="9 10" key="1">
    <citation type="journal article" date="2024" name="Nat. Commun.">
        <title>Phylogenomics reveals the evolutionary origins of lichenization in chlorophyte algae.</title>
        <authorList>
            <person name="Puginier C."/>
            <person name="Libourel C."/>
            <person name="Otte J."/>
            <person name="Skaloud P."/>
            <person name="Haon M."/>
            <person name="Grisel S."/>
            <person name="Petersen M."/>
            <person name="Berrin J.G."/>
            <person name="Delaux P.M."/>
            <person name="Dal Grande F."/>
            <person name="Keller J."/>
        </authorList>
    </citation>
    <scope>NUCLEOTIDE SEQUENCE [LARGE SCALE GENOMIC DNA]</scope>
    <source>
        <strain evidence="9 10">SAG 216-7</strain>
    </source>
</reference>
<feature type="transmembrane region" description="Helical" evidence="7">
    <location>
        <begin position="364"/>
        <end position="384"/>
    </location>
</feature>
<feature type="transmembrane region" description="Helical" evidence="7">
    <location>
        <begin position="210"/>
        <end position="230"/>
    </location>
</feature>
<dbReference type="Pfam" id="PF00892">
    <property type="entry name" value="EamA"/>
    <property type="match status" value="2"/>
</dbReference>
<evidence type="ECO:0000256" key="7">
    <source>
        <dbReference type="SAM" id="Phobius"/>
    </source>
</evidence>
<accession>A0ABR2Z386</accession>
<evidence type="ECO:0000256" key="6">
    <source>
        <dbReference type="ARBA" id="ARBA00023136"/>
    </source>
</evidence>
<proteinExistence type="inferred from homology"/>
<evidence type="ECO:0000256" key="4">
    <source>
        <dbReference type="ARBA" id="ARBA00022692"/>
    </source>
</evidence>
<sequence>MPQNHRTGQDESVRRCYLRAFQAVNDVLSKHGIETRSKVRERGPTAYRVVSCGETERSQSANFEDLLGFDLVEEEELASTDAEEMVPEVLASVDAVEALEAALAARSAKEPVLAQPPPAGLMSPAVQGMILLNISAALFGSNQVVIKLAEADVSVGALSALRFGIAALCFLPAAVRGLRIAELRGTALELGVWLFGGYTLQALGLEYTTASRGAFTGTFTVLAVPILVGLSGRKIPWSTWAAAAGALTGVGLLTTSGADPNIGDALCIGSAALFGVHKWRSEAATARYNDHTSELIAVQLLVLASASALYCTPELLSQLSQGPEHVLAAAEALPWPALAFMGLATTAFTLSVEMHALKAVSSPLAALIYTAEPLWGALFAWVLLGERWGPTGWAGAALIIASTLAAQFLGGSEKAKEA</sequence>
<feature type="domain" description="EamA" evidence="8">
    <location>
        <begin position="332"/>
        <end position="404"/>
    </location>
</feature>
<comment type="subcellular location">
    <subcellularLocation>
        <location evidence="1">Cell membrane</location>
        <topology evidence="1">Multi-pass membrane protein</topology>
    </subcellularLocation>
</comment>
<comment type="similarity">
    <text evidence="2">Belongs to the drug/metabolite transporter (DMT) superfamily. Plant drug/metabolite exporter (P-DME) (TC 2.A.7.4) family.</text>
</comment>
<name>A0ABR2Z386_9CHLO</name>
<keyword evidence="4 7" id="KW-0812">Transmembrane</keyword>
<evidence type="ECO:0000256" key="1">
    <source>
        <dbReference type="ARBA" id="ARBA00004651"/>
    </source>
</evidence>
<dbReference type="PANTHER" id="PTHR42920">
    <property type="entry name" value="OS03G0707200 PROTEIN-RELATED"/>
    <property type="match status" value="1"/>
</dbReference>
<evidence type="ECO:0000256" key="2">
    <source>
        <dbReference type="ARBA" id="ARBA00007635"/>
    </source>
</evidence>
<evidence type="ECO:0000256" key="3">
    <source>
        <dbReference type="ARBA" id="ARBA00022475"/>
    </source>
</evidence>
<feature type="transmembrane region" description="Helical" evidence="7">
    <location>
        <begin position="295"/>
        <end position="312"/>
    </location>
</feature>
<evidence type="ECO:0000259" key="8">
    <source>
        <dbReference type="Pfam" id="PF00892"/>
    </source>
</evidence>
<dbReference type="SUPFAM" id="SSF103481">
    <property type="entry name" value="Multidrug resistance efflux transporter EmrE"/>
    <property type="match status" value="2"/>
</dbReference>
<dbReference type="InterPro" id="IPR051258">
    <property type="entry name" value="Diverse_Substrate_Transporter"/>
</dbReference>
<protein>
    <recommendedName>
        <fullName evidence="8">EamA domain-containing protein</fullName>
    </recommendedName>
</protein>